<name>A0A0V1CPJ0_TRIBR</name>
<accession>A0A0V1CPJ0</accession>
<comment type="caution">
    <text evidence="1">The sequence shown here is derived from an EMBL/GenBank/DDBJ whole genome shotgun (WGS) entry which is preliminary data.</text>
</comment>
<dbReference type="OrthoDB" id="5928840at2759"/>
<keyword evidence="2" id="KW-1185">Reference proteome</keyword>
<protein>
    <submittedName>
        <fullName evidence="1">Uncharacterized protein</fullName>
    </submittedName>
</protein>
<dbReference type="Proteomes" id="UP000054653">
    <property type="component" value="Unassembled WGS sequence"/>
</dbReference>
<proteinExistence type="predicted"/>
<dbReference type="AlphaFoldDB" id="A0A0V1CPJ0"/>
<evidence type="ECO:0000313" key="1">
    <source>
        <dbReference type="EMBL" id="KRY51194.1"/>
    </source>
</evidence>
<dbReference type="EMBL" id="JYDI01000131">
    <property type="protein sequence ID" value="KRY51194.1"/>
    <property type="molecule type" value="Genomic_DNA"/>
</dbReference>
<gene>
    <name evidence="1" type="ORF">T03_7392</name>
</gene>
<reference evidence="1 2" key="1">
    <citation type="submission" date="2015-01" db="EMBL/GenBank/DDBJ databases">
        <title>Evolution of Trichinella species and genotypes.</title>
        <authorList>
            <person name="Korhonen P.K."/>
            <person name="Edoardo P."/>
            <person name="Giuseppe L.R."/>
            <person name="Gasser R.B."/>
        </authorList>
    </citation>
    <scope>NUCLEOTIDE SEQUENCE [LARGE SCALE GENOMIC DNA]</scope>
    <source>
        <strain evidence="1">ISS120</strain>
    </source>
</reference>
<organism evidence="1 2">
    <name type="scientific">Trichinella britovi</name>
    <name type="common">Parasitic roundworm</name>
    <dbReference type="NCBI Taxonomy" id="45882"/>
    <lineage>
        <taxon>Eukaryota</taxon>
        <taxon>Metazoa</taxon>
        <taxon>Ecdysozoa</taxon>
        <taxon>Nematoda</taxon>
        <taxon>Enoplea</taxon>
        <taxon>Dorylaimia</taxon>
        <taxon>Trichinellida</taxon>
        <taxon>Trichinellidae</taxon>
        <taxon>Trichinella</taxon>
    </lineage>
</organism>
<sequence length="79" mass="9158">MNSQLISNSFAHGWYLFETLEKSTSMYNGDYSWHLKNDCVLASSFVPIQVGKNRILCLIFLRTSQEISKYEGNGYVYYS</sequence>
<evidence type="ECO:0000313" key="2">
    <source>
        <dbReference type="Proteomes" id="UP000054653"/>
    </source>
</evidence>